<evidence type="ECO:0000313" key="1">
    <source>
        <dbReference type="EMBL" id="EFN66479.1"/>
    </source>
</evidence>
<dbReference type="AlphaFoldDB" id="E2AJ39"/>
<organism evidence="2">
    <name type="scientific">Camponotus floridanus</name>
    <name type="common">Florida carpenter ant</name>
    <dbReference type="NCBI Taxonomy" id="104421"/>
    <lineage>
        <taxon>Eukaryota</taxon>
        <taxon>Metazoa</taxon>
        <taxon>Ecdysozoa</taxon>
        <taxon>Arthropoda</taxon>
        <taxon>Hexapoda</taxon>
        <taxon>Insecta</taxon>
        <taxon>Pterygota</taxon>
        <taxon>Neoptera</taxon>
        <taxon>Endopterygota</taxon>
        <taxon>Hymenoptera</taxon>
        <taxon>Apocrita</taxon>
        <taxon>Aculeata</taxon>
        <taxon>Formicoidea</taxon>
        <taxon>Formicidae</taxon>
        <taxon>Formicinae</taxon>
        <taxon>Camponotus</taxon>
    </lineage>
</organism>
<name>E2AJ39_CAMFO</name>
<gene>
    <name evidence="1" type="ORF">EAG_10973</name>
</gene>
<dbReference type="InParanoid" id="E2AJ39"/>
<protein>
    <submittedName>
        <fullName evidence="1">Uncharacterized protein</fullName>
    </submittedName>
</protein>
<sequence length="56" mass="6517">RTCVLMHKFYRQCNASQSITLHDTTLRKHVATHCIQFDLNVTDVSDIAIFMSYVDE</sequence>
<dbReference type="Proteomes" id="UP000000311">
    <property type="component" value="Unassembled WGS sequence"/>
</dbReference>
<feature type="non-terminal residue" evidence="1">
    <location>
        <position position="1"/>
    </location>
</feature>
<accession>E2AJ39</accession>
<keyword evidence="2" id="KW-1185">Reference proteome</keyword>
<reference evidence="1 2" key="1">
    <citation type="journal article" date="2010" name="Science">
        <title>Genomic comparison of the ants Camponotus floridanus and Harpegnathos saltator.</title>
        <authorList>
            <person name="Bonasio R."/>
            <person name="Zhang G."/>
            <person name="Ye C."/>
            <person name="Mutti N.S."/>
            <person name="Fang X."/>
            <person name="Qin N."/>
            <person name="Donahue G."/>
            <person name="Yang P."/>
            <person name="Li Q."/>
            <person name="Li C."/>
            <person name="Zhang P."/>
            <person name="Huang Z."/>
            <person name="Berger S.L."/>
            <person name="Reinberg D."/>
            <person name="Wang J."/>
            <person name="Liebig J."/>
        </authorList>
    </citation>
    <scope>NUCLEOTIDE SEQUENCE [LARGE SCALE GENOMIC DNA]</scope>
    <source>
        <strain evidence="2">C129</strain>
    </source>
</reference>
<feature type="non-terminal residue" evidence="1">
    <location>
        <position position="56"/>
    </location>
</feature>
<dbReference type="EMBL" id="GL439967">
    <property type="protein sequence ID" value="EFN66479.1"/>
    <property type="molecule type" value="Genomic_DNA"/>
</dbReference>
<evidence type="ECO:0000313" key="2">
    <source>
        <dbReference type="Proteomes" id="UP000000311"/>
    </source>
</evidence>
<proteinExistence type="predicted"/>